<protein>
    <submittedName>
        <fullName evidence="3">DUF4157 domain-containing protein</fullName>
    </submittedName>
</protein>
<feature type="region of interest" description="Disordered" evidence="1">
    <location>
        <begin position="1"/>
        <end position="43"/>
    </location>
</feature>
<organism evidence="3 4">
    <name type="scientific">Agathobaculum faecis</name>
    <dbReference type="NCBI Taxonomy" id="2763013"/>
    <lineage>
        <taxon>Bacteria</taxon>
        <taxon>Bacillati</taxon>
        <taxon>Bacillota</taxon>
        <taxon>Clostridia</taxon>
        <taxon>Eubacteriales</taxon>
        <taxon>Butyricicoccaceae</taxon>
        <taxon>Agathobaculum</taxon>
    </lineage>
</organism>
<gene>
    <name evidence="3" type="ORF">H8S45_07420</name>
</gene>
<feature type="compositionally biased region" description="Basic and acidic residues" evidence="1">
    <location>
        <begin position="632"/>
        <end position="641"/>
    </location>
</feature>
<dbReference type="InterPro" id="IPR025295">
    <property type="entry name" value="eCIS_core_dom"/>
</dbReference>
<dbReference type="Pfam" id="PF13699">
    <property type="entry name" value="eCIS_core"/>
    <property type="match status" value="1"/>
</dbReference>
<reference evidence="3" key="1">
    <citation type="submission" date="2020-08" db="EMBL/GenBank/DDBJ databases">
        <title>Genome public.</title>
        <authorList>
            <person name="Liu C."/>
            <person name="Sun Q."/>
        </authorList>
    </citation>
    <scope>NUCLEOTIDE SEQUENCE</scope>
    <source>
        <strain evidence="3">NSJ-28</strain>
    </source>
</reference>
<dbReference type="RefSeq" id="WP_186949872.1">
    <property type="nucleotide sequence ID" value="NZ_JACOPL010000006.1"/>
</dbReference>
<dbReference type="Proteomes" id="UP000606499">
    <property type="component" value="Unassembled WGS sequence"/>
</dbReference>
<accession>A0A923LVQ5</accession>
<feature type="region of interest" description="Disordered" evidence="1">
    <location>
        <begin position="917"/>
        <end position="1010"/>
    </location>
</feature>
<feature type="region of interest" description="Disordered" evidence="1">
    <location>
        <begin position="615"/>
        <end position="666"/>
    </location>
</feature>
<keyword evidence="4" id="KW-1185">Reference proteome</keyword>
<evidence type="ECO:0000256" key="1">
    <source>
        <dbReference type="SAM" id="MobiDB-lite"/>
    </source>
</evidence>
<dbReference type="EMBL" id="JACOPL010000006">
    <property type="protein sequence ID" value="MBC5725286.1"/>
    <property type="molecule type" value="Genomic_DNA"/>
</dbReference>
<evidence type="ECO:0000313" key="4">
    <source>
        <dbReference type="Proteomes" id="UP000606499"/>
    </source>
</evidence>
<evidence type="ECO:0000259" key="2">
    <source>
        <dbReference type="Pfam" id="PF13699"/>
    </source>
</evidence>
<dbReference type="AlphaFoldDB" id="A0A923LVQ5"/>
<feature type="domain" description="eCIS core" evidence="2">
    <location>
        <begin position="49"/>
        <end position="121"/>
    </location>
</feature>
<comment type="caution">
    <text evidence="3">The sequence shown here is derived from an EMBL/GenBank/DDBJ whole genome shotgun (WGS) entry which is preliminary data.</text>
</comment>
<evidence type="ECO:0000313" key="3">
    <source>
        <dbReference type="EMBL" id="MBC5725286.1"/>
    </source>
</evidence>
<feature type="region of interest" description="Disordered" evidence="1">
    <location>
        <begin position="717"/>
        <end position="751"/>
    </location>
</feature>
<feature type="region of interest" description="Disordered" evidence="1">
    <location>
        <begin position="171"/>
        <end position="201"/>
    </location>
</feature>
<proteinExistence type="predicted"/>
<name>A0A923LVQ5_9FIRM</name>
<feature type="compositionally biased region" description="Basic and acidic residues" evidence="1">
    <location>
        <begin position="938"/>
        <end position="949"/>
    </location>
</feature>
<sequence length="1010" mass="109186">MQTYQKKAKPSACTVPRSRPAAAHAPQQPPLRGMSDLSPVEHAGRPVDLPAAIQSKMESAFGADLSGVKLYESQAVADAGADALAQGSHIAFAPGQLDLVSMRGQALLGHELSHVVSQARGEVRGSGLLENHALEARADREGMMAAMGQSIYPGATASPGASAAVAAAGATGPVQARRRRKRQDPVVYGPENRPSATDRRLGANDIEGDSLGGNALDAGLAATDQFNEFSSTVETLASQRDNGSYVLGRFGAKAGAVNDSDFMGHAAAIGSIIGTTKNTVDTAKDIKDTITDQNAGTAEKAASLTSSVASWGSDALGTAKNLTGQIIQNEAVKEAVGSQLEAHGSYFQMIAGTANAAKATIHGHEATGDRLAAERAGRILASDSSQRAASGDAEKIKNDKLLRSMATNARNAAKVRKAESVQEGVNAGMDIVNGGLGLIPGVGNLAAMGGSAVKTVVNTGMEAHVDQKRKEAREKNLDNLSLRASLEKKLGMRDDLPEKKKNEIRHRAKHIANQITSGERGATTNKVAGMHKTQNDVTALNQLSSQDNEEGQRARKIVNVMGIGTNSKGEMLDTDAASAQVNADFARGGSVEEQIGAADAHQFEKEHTVQAELKRQQASAEAKKQKKAAKLAKKEQKKAALEHFNSLSEENRQNIRAANKRRKEEKKNLIKDKGIKWYEFQKKKEARLEYDIAHRVGDEYGGHDTSEKEAQLNELREQRAARQAGKENKKQLKAARKEARKEDKAYQNQRDEQRKLAGIKWYEFKKKKEFNNEYDYAMGTKERPDANAPEGSATANANKPWYKRAGDHIKNKWYSMRRKHQRARDSFVNEEEDFKQLSGWRKAKLIVQNPLAFLKSKTQKGRAATAKRNAEAAADSQMLEQLMNNPDSVGEDGSVSLPHNSNVSADALQAAKANLKPVDASQLSTSNKRRRITSGTHAIDEIRQAREQAESSAAPEQAPPEAAPSDASEQYDPHMMSVSAKVKRYNTPDGVKAPVREEELAPWYRKKAKK</sequence>